<evidence type="ECO:0008006" key="4">
    <source>
        <dbReference type="Google" id="ProtNLM"/>
    </source>
</evidence>
<evidence type="ECO:0000313" key="2">
    <source>
        <dbReference type="EMBL" id="MBB3724391.1"/>
    </source>
</evidence>
<evidence type="ECO:0000313" key="3">
    <source>
        <dbReference type="Proteomes" id="UP000579945"/>
    </source>
</evidence>
<accession>A0A7W5UYP5</accession>
<feature type="compositionally biased region" description="Basic and acidic residues" evidence="1">
    <location>
        <begin position="17"/>
        <end position="34"/>
    </location>
</feature>
<proteinExistence type="predicted"/>
<dbReference type="Proteomes" id="UP000579945">
    <property type="component" value="Unassembled WGS sequence"/>
</dbReference>
<sequence>MQVSFDSVAGLADALRRAEAAHGRHEQELGHPDQDWPTWYAQYMVREQAGDAGPADREASG</sequence>
<comment type="caution">
    <text evidence="2">The sequence shown here is derived from an EMBL/GenBank/DDBJ whole genome shotgun (WGS) entry which is preliminary data.</text>
</comment>
<dbReference type="GeneID" id="95386910"/>
<feature type="region of interest" description="Disordered" evidence="1">
    <location>
        <begin position="17"/>
        <end position="36"/>
    </location>
</feature>
<dbReference type="EMBL" id="JACIBV010000001">
    <property type="protein sequence ID" value="MBB3724391.1"/>
    <property type="molecule type" value="Genomic_DNA"/>
</dbReference>
<gene>
    <name evidence="2" type="ORF">FHR33_000251</name>
</gene>
<keyword evidence="3" id="KW-1185">Reference proteome</keyword>
<dbReference type="RefSeq" id="WP_183642282.1">
    <property type="nucleotide sequence ID" value="NZ_JACIBV010000001.1"/>
</dbReference>
<name>A0A7W5UYP5_9ACTN</name>
<dbReference type="AlphaFoldDB" id="A0A7W5UYP5"/>
<reference evidence="2 3" key="1">
    <citation type="submission" date="2020-08" db="EMBL/GenBank/DDBJ databases">
        <title>Sequencing the genomes of 1000 actinobacteria strains.</title>
        <authorList>
            <person name="Klenk H.-P."/>
        </authorList>
    </citation>
    <scope>NUCLEOTIDE SEQUENCE [LARGE SCALE GENOMIC DNA]</scope>
    <source>
        <strain evidence="2 3">DSM 44320</strain>
    </source>
</reference>
<protein>
    <recommendedName>
        <fullName evidence="4">Glyoxalase</fullName>
    </recommendedName>
</protein>
<evidence type="ECO:0000256" key="1">
    <source>
        <dbReference type="SAM" id="MobiDB-lite"/>
    </source>
</evidence>
<organism evidence="2 3">
    <name type="scientific">Nonomuraea dietziae</name>
    <dbReference type="NCBI Taxonomy" id="65515"/>
    <lineage>
        <taxon>Bacteria</taxon>
        <taxon>Bacillati</taxon>
        <taxon>Actinomycetota</taxon>
        <taxon>Actinomycetes</taxon>
        <taxon>Streptosporangiales</taxon>
        <taxon>Streptosporangiaceae</taxon>
        <taxon>Nonomuraea</taxon>
    </lineage>
</organism>